<comment type="similarity">
    <text evidence="2">Belongs to the MGMT family.</text>
</comment>
<dbReference type="AlphaFoldDB" id="A0A3P2A3L9"/>
<evidence type="ECO:0000313" key="11">
    <source>
        <dbReference type="EMBL" id="RRD88840.1"/>
    </source>
</evidence>
<dbReference type="InterPro" id="IPR001497">
    <property type="entry name" value="MethylDNA_cys_MeTrfase_AS"/>
</dbReference>
<dbReference type="Pfam" id="PF02870">
    <property type="entry name" value="Methyltransf_1N"/>
    <property type="match status" value="1"/>
</dbReference>
<dbReference type="FunFam" id="1.10.10.10:FF:000214">
    <property type="entry name" value="Methylated-DNA--protein-cysteine methyltransferase"/>
    <property type="match status" value="1"/>
</dbReference>
<evidence type="ECO:0000259" key="9">
    <source>
        <dbReference type="Pfam" id="PF01035"/>
    </source>
</evidence>
<dbReference type="Proteomes" id="UP000269923">
    <property type="component" value="Unassembled WGS sequence"/>
</dbReference>
<dbReference type="GO" id="GO:0032259">
    <property type="term" value="P:methylation"/>
    <property type="evidence" value="ECO:0007669"/>
    <property type="project" value="UniProtKB-KW"/>
</dbReference>
<gene>
    <name evidence="11" type="ORF">EII21_10700</name>
</gene>
<organism evidence="11 12">
    <name type="scientific">Conchiformibius steedae</name>
    <dbReference type="NCBI Taxonomy" id="153493"/>
    <lineage>
        <taxon>Bacteria</taxon>
        <taxon>Pseudomonadati</taxon>
        <taxon>Pseudomonadota</taxon>
        <taxon>Betaproteobacteria</taxon>
        <taxon>Neisseriales</taxon>
        <taxon>Neisseriaceae</taxon>
        <taxon>Conchiformibius</taxon>
    </lineage>
</organism>
<dbReference type="GO" id="GO:0006281">
    <property type="term" value="P:DNA repair"/>
    <property type="evidence" value="ECO:0007669"/>
    <property type="project" value="UniProtKB-KW"/>
</dbReference>
<comment type="catalytic activity">
    <reaction evidence="8">
        <text>a 6-O-methyl-2'-deoxyguanosine in DNA + L-cysteinyl-[protein] = S-methyl-L-cysteinyl-[protein] + a 2'-deoxyguanosine in DNA</text>
        <dbReference type="Rhea" id="RHEA:24000"/>
        <dbReference type="Rhea" id="RHEA-COMP:10131"/>
        <dbReference type="Rhea" id="RHEA-COMP:10132"/>
        <dbReference type="Rhea" id="RHEA-COMP:11367"/>
        <dbReference type="Rhea" id="RHEA-COMP:11368"/>
        <dbReference type="ChEBI" id="CHEBI:29950"/>
        <dbReference type="ChEBI" id="CHEBI:82612"/>
        <dbReference type="ChEBI" id="CHEBI:85445"/>
        <dbReference type="ChEBI" id="CHEBI:85448"/>
        <dbReference type="EC" id="2.1.1.63"/>
    </reaction>
</comment>
<dbReference type="PROSITE" id="PS00374">
    <property type="entry name" value="MGMT"/>
    <property type="match status" value="1"/>
</dbReference>
<dbReference type="InterPro" id="IPR036217">
    <property type="entry name" value="MethylDNA_cys_MeTrfase_DNAb"/>
</dbReference>
<protein>
    <recommendedName>
        <fullName evidence="3">methylated-DNA--[protein]-cysteine S-methyltransferase</fullName>
        <ecNumber evidence="3">2.1.1.63</ecNumber>
    </recommendedName>
</protein>
<keyword evidence="7" id="KW-0234">DNA repair</keyword>
<keyword evidence="6" id="KW-0227">DNA damage</keyword>
<dbReference type="EMBL" id="RQYC01000031">
    <property type="protein sequence ID" value="RRD88840.1"/>
    <property type="molecule type" value="Genomic_DNA"/>
</dbReference>
<dbReference type="EC" id="2.1.1.63" evidence="3"/>
<dbReference type="RefSeq" id="WP_124796328.1">
    <property type="nucleotide sequence ID" value="NZ_RQYC01000031.1"/>
</dbReference>
<evidence type="ECO:0000256" key="7">
    <source>
        <dbReference type="ARBA" id="ARBA00023204"/>
    </source>
</evidence>
<keyword evidence="4 11" id="KW-0489">Methyltransferase</keyword>
<evidence type="ECO:0000256" key="8">
    <source>
        <dbReference type="ARBA" id="ARBA00049348"/>
    </source>
</evidence>
<keyword evidence="12" id="KW-1185">Reference proteome</keyword>
<dbReference type="CDD" id="cd06445">
    <property type="entry name" value="ATase"/>
    <property type="match status" value="1"/>
</dbReference>
<dbReference type="InterPro" id="IPR036388">
    <property type="entry name" value="WH-like_DNA-bd_sf"/>
</dbReference>
<dbReference type="NCBIfam" id="TIGR00589">
    <property type="entry name" value="ogt"/>
    <property type="match status" value="1"/>
</dbReference>
<evidence type="ECO:0000256" key="1">
    <source>
        <dbReference type="ARBA" id="ARBA00001286"/>
    </source>
</evidence>
<keyword evidence="5 11" id="KW-0808">Transferase</keyword>
<dbReference type="OrthoDB" id="9811249at2"/>
<name>A0A3P2A3L9_9NEIS</name>
<dbReference type="InterPro" id="IPR036631">
    <property type="entry name" value="MGMT_N_sf"/>
</dbReference>
<dbReference type="Pfam" id="PF01035">
    <property type="entry name" value="DNA_binding_1"/>
    <property type="match status" value="1"/>
</dbReference>
<proteinExistence type="inferred from homology"/>
<evidence type="ECO:0000256" key="6">
    <source>
        <dbReference type="ARBA" id="ARBA00022763"/>
    </source>
</evidence>
<evidence type="ECO:0000256" key="4">
    <source>
        <dbReference type="ARBA" id="ARBA00022603"/>
    </source>
</evidence>
<feature type="domain" description="Methylated-DNA-[protein]-cysteine S-methyltransferase DNA binding" evidence="9">
    <location>
        <begin position="175"/>
        <end position="254"/>
    </location>
</feature>
<evidence type="ECO:0000259" key="10">
    <source>
        <dbReference type="Pfam" id="PF02870"/>
    </source>
</evidence>
<evidence type="ECO:0000256" key="3">
    <source>
        <dbReference type="ARBA" id="ARBA00011918"/>
    </source>
</evidence>
<dbReference type="PANTHER" id="PTHR10815:SF5">
    <property type="entry name" value="METHYLATED-DNA--PROTEIN-CYSTEINE METHYLTRANSFERASE"/>
    <property type="match status" value="1"/>
</dbReference>
<dbReference type="InterPro" id="IPR014048">
    <property type="entry name" value="MethylDNA_cys_MeTrfase_DNA-bd"/>
</dbReference>
<dbReference type="PANTHER" id="PTHR10815">
    <property type="entry name" value="METHYLATED-DNA--PROTEIN-CYSTEINE METHYLTRANSFERASE"/>
    <property type="match status" value="1"/>
</dbReference>
<reference evidence="11 12" key="1">
    <citation type="submission" date="2018-11" db="EMBL/GenBank/DDBJ databases">
        <title>Genomes From Bacteria Associated with the Canine Oral Cavity: a Test Case for Automated Genome-Based Taxonomic Assignment.</title>
        <authorList>
            <person name="Coil D.A."/>
            <person name="Jospin G."/>
            <person name="Darling A.E."/>
            <person name="Wallis C."/>
            <person name="Davis I.J."/>
            <person name="Harris S."/>
            <person name="Eisen J.A."/>
            <person name="Holcombe L.J."/>
            <person name="O'Flynn C."/>
        </authorList>
    </citation>
    <scope>NUCLEOTIDE SEQUENCE [LARGE SCALE GENOMIC DNA]</scope>
    <source>
        <strain evidence="11 12">COT-280</strain>
    </source>
</reference>
<comment type="caution">
    <text evidence="11">The sequence shown here is derived from an EMBL/GenBank/DDBJ whole genome shotgun (WGS) entry which is preliminary data.</text>
</comment>
<sequence>MKKKYKHDALSIIDSASLLLKNTNNDPYLSWLFNTEFPPKSYMQHPLKSENELNKYKKIFLKNFNISLGSFIRIKRVRFILENTKHQKNDKLFYSFIETPIGKMISIVSEKGLCLLEFLDRKMLETEINELINYYQSNLIKTKTSIHVQLQKELDEYFQKKLVTFSIPLDMIGTDFQIIIWKELIKINYGNTISYSQQALNLKMPNTVRAIASANGKNKISILVPCHRVLKKNGELGGYGGGIFRKKYLIELEKN</sequence>
<dbReference type="SUPFAM" id="SSF53155">
    <property type="entry name" value="Methylated DNA-protein cysteine methyltransferase domain"/>
    <property type="match status" value="1"/>
</dbReference>
<dbReference type="InterPro" id="IPR008332">
    <property type="entry name" value="MethylG_MeTrfase_N"/>
</dbReference>
<evidence type="ECO:0000313" key="12">
    <source>
        <dbReference type="Proteomes" id="UP000269923"/>
    </source>
</evidence>
<comment type="catalytic activity">
    <reaction evidence="1">
        <text>a 4-O-methyl-thymidine in DNA + L-cysteinyl-[protein] = a thymidine in DNA + S-methyl-L-cysteinyl-[protein]</text>
        <dbReference type="Rhea" id="RHEA:53428"/>
        <dbReference type="Rhea" id="RHEA-COMP:10131"/>
        <dbReference type="Rhea" id="RHEA-COMP:10132"/>
        <dbReference type="Rhea" id="RHEA-COMP:13555"/>
        <dbReference type="Rhea" id="RHEA-COMP:13556"/>
        <dbReference type="ChEBI" id="CHEBI:29950"/>
        <dbReference type="ChEBI" id="CHEBI:82612"/>
        <dbReference type="ChEBI" id="CHEBI:137386"/>
        <dbReference type="ChEBI" id="CHEBI:137387"/>
        <dbReference type="EC" id="2.1.1.63"/>
    </reaction>
</comment>
<feature type="domain" description="Methylguanine DNA methyltransferase ribonuclease-like" evidence="10">
    <location>
        <begin position="92"/>
        <end position="170"/>
    </location>
</feature>
<dbReference type="GO" id="GO:0003908">
    <property type="term" value="F:methylated-DNA-[protein]-cysteine S-methyltransferase activity"/>
    <property type="evidence" value="ECO:0007669"/>
    <property type="project" value="UniProtKB-EC"/>
</dbReference>
<dbReference type="Gene3D" id="3.30.160.70">
    <property type="entry name" value="Methylated DNA-protein cysteine methyltransferase domain"/>
    <property type="match status" value="1"/>
</dbReference>
<dbReference type="Gene3D" id="1.10.10.10">
    <property type="entry name" value="Winged helix-like DNA-binding domain superfamily/Winged helix DNA-binding domain"/>
    <property type="match status" value="1"/>
</dbReference>
<evidence type="ECO:0000256" key="2">
    <source>
        <dbReference type="ARBA" id="ARBA00008711"/>
    </source>
</evidence>
<dbReference type="SUPFAM" id="SSF46767">
    <property type="entry name" value="Methylated DNA-protein cysteine methyltransferase, C-terminal domain"/>
    <property type="match status" value="1"/>
</dbReference>
<accession>A0A3P2A3L9</accession>
<evidence type="ECO:0000256" key="5">
    <source>
        <dbReference type="ARBA" id="ARBA00022679"/>
    </source>
</evidence>